<dbReference type="OMA" id="PPAFSYI"/>
<dbReference type="InterPro" id="IPR002401">
    <property type="entry name" value="Cyt_P450_E_grp-I"/>
</dbReference>
<evidence type="ECO:0000256" key="1">
    <source>
        <dbReference type="ARBA" id="ARBA00010617"/>
    </source>
</evidence>
<evidence type="ECO:0000256" key="6">
    <source>
        <dbReference type="RuleBase" id="RU000461"/>
    </source>
</evidence>
<dbReference type="GO" id="GO:0020037">
    <property type="term" value="F:heme binding"/>
    <property type="evidence" value="ECO:0007669"/>
    <property type="project" value="InterPro"/>
</dbReference>
<comment type="similarity">
    <text evidence="1 6">Belongs to the cytochrome P450 family.</text>
</comment>
<keyword evidence="9" id="KW-1185">Reference proteome</keyword>
<dbReference type="GO" id="GO:0006629">
    <property type="term" value="P:lipid metabolic process"/>
    <property type="evidence" value="ECO:0007669"/>
    <property type="project" value="UniProtKB-ARBA"/>
</dbReference>
<dbReference type="GO" id="GO:0004497">
    <property type="term" value="F:monooxygenase activity"/>
    <property type="evidence" value="ECO:0007669"/>
    <property type="project" value="UniProtKB-KW"/>
</dbReference>
<proteinExistence type="inferred from homology"/>
<dbReference type="GO" id="GO:0005506">
    <property type="term" value="F:iron ion binding"/>
    <property type="evidence" value="ECO:0007669"/>
    <property type="project" value="InterPro"/>
</dbReference>
<accession>L8HJH7</accession>
<evidence type="ECO:0000256" key="4">
    <source>
        <dbReference type="ARBA" id="ARBA00023004"/>
    </source>
</evidence>
<dbReference type="KEGG" id="acan:ACA1_175170"/>
<keyword evidence="7" id="KW-0732">Signal</keyword>
<feature type="signal peptide" evidence="7">
    <location>
        <begin position="1"/>
        <end position="19"/>
    </location>
</feature>
<dbReference type="InterPro" id="IPR036396">
    <property type="entry name" value="Cyt_P450_sf"/>
</dbReference>
<dbReference type="STRING" id="1257118.L8HJH7"/>
<dbReference type="GeneID" id="14925874"/>
<dbReference type="RefSeq" id="XP_004356743.1">
    <property type="nucleotide sequence ID" value="XM_004356690.1"/>
</dbReference>
<dbReference type="VEuPathDB" id="AmoebaDB:ACA1_175170"/>
<dbReference type="SUPFAM" id="SSF48264">
    <property type="entry name" value="Cytochrome P450"/>
    <property type="match status" value="1"/>
</dbReference>
<dbReference type="Pfam" id="PF00067">
    <property type="entry name" value="p450"/>
    <property type="match status" value="1"/>
</dbReference>
<evidence type="ECO:0000256" key="2">
    <source>
        <dbReference type="ARBA" id="ARBA00022723"/>
    </source>
</evidence>
<keyword evidence="3 6" id="KW-0560">Oxidoreductase</keyword>
<dbReference type="PRINTS" id="PR00463">
    <property type="entry name" value="EP450I"/>
</dbReference>
<gene>
    <name evidence="8" type="ORF">ACA1_175170</name>
</gene>
<keyword evidence="2 5" id="KW-0479">Metal-binding</keyword>
<dbReference type="AlphaFoldDB" id="L8HJH7"/>
<feature type="chain" id="PRO_5003990758" evidence="7">
    <location>
        <begin position="20"/>
        <end position="481"/>
    </location>
</feature>
<dbReference type="Gene3D" id="1.10.630.10">
    <property type="entry name" value="Cytochrome P450"/>
    <property type="match status" value="1"/>
</dbReference>
<keyword evidence="5 6" id="KW-0349">Heme</keyword>
<organism evidence="8 9">
    <name type="scientific">Acanthamoeba castellanii (strain ATCC 30010 / Neff)</name>
    <dbReference type="NCBI Taxonomy" id="1257118"/>
    <lineage>
        <taxon>Eukaryota</taxon>
        <taxon>Amoebozoa</taxon>
        <taxon>Discosea</taxon>
        <taxon>Longamoebia</taxon>
        <taxon>Centramoebida</taxon>
        <taxon>Acanthamoebidae</taxon>
        <taxon>Acanthamoeba</taxon>
    </lineage>
</organism>
<evidence type="ECO:0000313" key="8">
    <source>
        <dbReference type="EMBL" id="ELR24843.1"/>
    </source>
</evidence>
<evidence type="ECO:0000256" key="3">
    <source>
        <dbReference type="ARBA" id="ARBA00023002"/>
    </source>
</evidence>
<evidence type="ECO:0000256" key="7">
    <source>
        <dbReference type="SAM" id="SignalP"/>
    </source>
</evidence>
<reference evidence="8 9" key="1">
    <citation type="journal article" date="2013" name="Genome Biol.">
        <title>Genome of Acanthamoeba castellanii highlights extensive lateral gene transfer and early evolution of tyrosine kinase signaling.</title>
        <authorList>
            <person name="Clarke M."/>
            <person name="Lohan A.J."/>
            <person name="Liu B."/>
            <person name="Lagkouvardos I."/>
            <person name="Roy S."/>
            <person name="Zafar N."/>
            <person name="Bertelli C."/>
            <person name="Schilde C."/>
            <person name="Kianianmomeni A."/>
            <person name="Burglin T.R."/>
            <person name="Frech C."/>
            <person name="Turcotte B."/>
            <person name="Kopec K.O."/>
            <person name="Synnott J.M."/>
            <person name="Choo C."/>
            <person name="Paponov I."/>
            <person name="Finkler A."/>
            <person name="Soon Heng Tan C."/>
            <person name="Hutchins A.P."/>
            <person name="Weinmeier T."/>
            <person name="Rattei T."/>
            <person name="Chu J.S."/>
            <person name="Gimenez G."/>
            <person name="Irimia M."/>
            <person name="Rigden D.J."/>
            <person name="Fitzpatrick D.A."/>
            <person name="Lorenzo-Morales J."/>
            <person name="Bateman A."/>
            <person name="Chiu C.H."/>
            <person name="Tang P."/>
            <person name="Hegemann P."/>
            <person name="Fromm H."/>
            <person name="Raoult D."/>
            <person name="Greub G."/>
            <person name="Miranda-Saavedra D."/>
            <person name="Chen N."/>
            <person name="Nash P."/>
            <person name="Ginger M.L."/>
            <person name="Horn M."/>
            <person name="Schaap P."/>
            <person name="Caler L."/>
            <person name="Loftus B."/>
        </authorList>
    </citation>
    <scope>NUCLEOTIDE SEQUENCE [LARGE SCALE GENOMIC DNA]</scope>
    <source>
        <strain evidence="8 9">Neff</strain>
    </source>
</reference>
<dbReference type="GO" id="GO:0016705">
    <property type="term" value="F:oxidoreductase activity, acting on paired donors, with incorporation or reduction of molecular oxygen"/>
    <property type="evidence" value="ECO:0007669"/>
    <property type="project" value="InterPro"/>
</dbReference>
<evidence type="ECO:0000313" key="9">
    <source>
        <dbReference type="Proteomes" id="UP000011083"/>
    </source>
</evidence>
<name>L8HJH7_ACACF</name>
<evidence type="ECO:0000256" key="5">
    <source>
        <dbReference type="PIRSR" id="PIRSR602401-1"/>
    </source>
</evidence>
<protein>
    <submittedName>
        <fullName evidence="8">Cytochrome p450 superfamily protein</fullName>
    </submittedName>
</protein>
<feature type="binding site" description="axial binding residue" evidence="5">
    <location>
        <position position="428"/>
    </location>
    <ligand>
        <name>heme</name>
        <dbReference type="ChEBI" id="CHEBI:30413"/>
    </ligand>
    <ligandPart>
        <name>Fe</name>
        <dbReference type="ChEBI" id="CHEBI:18248"/>
    </ligandPart>
</feature>
<dbReference type="OrthoDB" id="19324at2759"/>
<keyword evidence="4 5" id="KW-0408">Iron</keyword>
<dbReference type="PROSITE" id="PS00086">
    <property type="entry name" value="CYTOCHROME_P450"/>
    <property type="match status" value="1"/>
</dbReference>
<dbReference type="PRINTS" id="PR00385">
    <property type="entry name" value="P450"/>
</dbReference>
<dbReference type="PANTHER" id="PTHR24296">
    <property type="entry name" value="CYTOCHROME P450"/>
    <property type="match status" value="1"/>
</dbReference>
<dbReference type="InterPro" id="IPR001128">
    <property type="entry name" value="Cyt_P450"/>
</dbReference>
<dbReference type="InterPro" id="IPR017972">
    <property type="entry name" value="Cyt_P450_CS"/>
</dbReference>
<keyword evidence="6" id="KW-0503">Monooxygenase</keyword>
<dbReference type="Proteomes" id="UP000011083">
    <property type="component" value="Unassembled WGS sequence"/>
</dbReference>
<dbReference type="EMBL" id="KB007811">
    <property type="protein sequence ID" value="ELR24843.1"/>
    <property type="molecule type" value="Genomic_DNA"/>
</dbReference>
<comment type="cofactor">
    <cofactor evidence="5">
        <name>heme</name>
        <dbReference type="ChEBI" id="CHEBI:30413"/>
    </cofactor>
</comment>
<sequence length="481" mass="54704">MLMLAAACVVVIGVRLGLPGPWGVPFVYNWLDGLANQGRIYDWFVDNTDKYGGVWAVTGPGKPWIVAVNDPESVDHILRTNFENYVKSDRIIDILHDFLGDGIFNTNGRNWKQQRQTASHLFKVRELRHMAEIFLSHGRQVVDILQVAATGDKQPQVDMQELFARFTLDSIAEIAFGKKIGSLERPVSFSVAFNTAQLVSDSRFQKFWWKRMPWIKSERDMSAAVKVMDEFAYGIIKERRQDPDIGDKTGKPKDHNKLHNLLSRYIEMTDDNGEPFTDTYLRDIVKWPFALRGQWCFYLLSLHPEAKAKLVAEIDTVLGGKEPAFDNVDDLPFLHAVVNETLRLYPPVPVNSKAAVNDDVLPNGAFIRAGMQINYSPWVLNRLPQYWDRPNDFRPERWIDGESANGGLPVPKNNALPFIPFNFGPRTCLGMKMAYLEIKIMAVLLLQKVDLVLAPDQEVHYRSAITLSAKNGIRMVPQPRP</sequence>